<dbReference type="STRING" id="642492.Clole_3576"/>
<dbReference type="InterPro" id="IPR039697">
    <property type="entry name" value="Alcohol_dehydrogenase_Fe"/>
</dbReference>
<dbReference type="SUPFAM" id="SSF56796">
    <property type="entry name" value="Dehydroquinate synthase-like"/>
    <property type="match status" value="1"/>
</dbReference>
<dbReference type="AlphaFoldDB" id="F2JT40"/>
<keyword evidence="5" id="KW-1185">Reference proteome</keyword>
<accession>F2JT40</accession>
<feature type="domain" description="Fe-containing alcohol dehydrogenase-like C-terminal" evidence="3">
    <location>
        <begin position="194"/>
        <end position="373"/>
    </location>
</feature>
<evidence type="ECO:0000313" key="5">
    <source>
        <dbReference type="Proteomes" id="UP000008467"/>
    </source>
</evidence>
<dbReference type="InterPro" id="IPR035873">
    <property type="entry name" value="PhpC"/>
</dbReference>
<dbReference type="InterPro" id="IPR056798">
    <property type="entry name" value="ADH_Fe_C"/>
</dbReference>
<dbReference type="Pfam" id="PF00465">
    <property type="entry name" value="Fe-ADH"/>
    <property type="match status" value="1"/>
</dbReference>
<evidence type="ECO:0000259" key="2">
    <source>
        <dbReference type="Pfam" id="PF00465"/>
    </source>
</evidence>
<dbReference type="CDD" id="cd08182">
    <property type="entry name" value="HEPD"/>
    <property type="match status" value="1"/>
</dbReference>
<dbReference type="EC" id="1.1.1.1" evidence="4"/>
<evidence type="ECO:0000259" key="3">
    <source>
        <dbReference type="Pfam" id="PF25137"/>
    </source>
</evidence>
<dbReference type="InterPro" id="IPR001670">
    <property type="entry name" value="ADH_Fe/GldA"/>
</dbReference>
<evidence type="ECO:0000256" key="1">
    <source>
        <dbReference type="ARBA" id="ARBA00023002"/>
    </source>
</evidence>
<dbReference type="RefSeq" id="WP_013658535.1">
    <property type="nucleotide sequence ID" value="NC_015275.1"/>
</dbReference>
<dbReference type="EMBL" id="CP002582">
    <property type="protein sequence ID" value="ADZ85259.1"/>
    <property type="molecule type" value="Genomic_DNA"/>
</dbReference>
<keyword evidence="1 4" id="KW-0560">Oxidoreductase</keyword>
<feature type="domain" description="Alcohol dehydrogenase iron-type/glycerol dehydrogenase GldA" evidence="2">
    <location>
        <begin position="8"/>
        <end position="183"/>
    </location>
</feature>
<dbReference type="PANTHER" id="PTHR11496">
    <property type="entry name" value="ALCOHOL DEHYDROGENASE"/>
    <property type="match status" value="1"/>
</dbReference>
<dbReference type="PANTHER" id="PTHR11496:SF103">
    <property type="entry name" value="DEHYDROGENASE, PUTATIVE-RELATED"/>
    <property type="match status" value="1"/>
</dbReference>
<sequence>MTSIKLPPTEIIYEEIGYLKEFINKEARQKKSLLICSLHLLESFCIKEDVMRIEKLGEIYWLNRPLGYTDIKHIKKAINEMGNFIPEQIIAIGGGSAIDLAKVLSIFLTYPFKNLVENEEIRQCIKTKAYSTQKATLPVIAIPTTAGTGAELTKWSTVWDEEEKKKYSVEMELIYPKKAIIIPELMCQLSKRLTLSTTLDAFAHALEAYWSRATHPIIRNMALKSMEIIMMYLEMTLIDLENIEYRRKLCTASVLAGLAFSQTRTTASHSISYPLTLNHGVEHGFAVAMTLSSIYELNRGSFEEEEELERLFTQYGGLKSWLNSVAKKELKLSYWGISREMINDIAKESIAKGRMDNNPINLGVDDVNKLLIALL</sequence>
<dbReference type="Proteomes" id="UP000008467">
    <property type="component" value="Chromosome"/>
</dbReference>
<dbReference type="eggNOG" id="COG1454">
    <property type="taxonomic scope" value="Bacteria"/>
</dbReference>
<dbReference type="GO" id="GO:0046872">
    <property type="term" value="F:metal ion binding"/>
    <property type="evidence" value="ECO:0007669"/>
    <property type="project" value="InterPro"/>
</dbReference>
<dbReference type="Gene3D" id="3.40.50.1970">
    <property type="match status" value="1"/>
</dbReference>
<dbReference type="Gene3D" id="1.20.1090.10">
    <property type="entry name" value="Dehydroquinate synthase-like - alpha domain"/>
    <property type="match status" value="1"/>
</dbReference>
<protein>
    <submittedName>
        <fullName evidence="4">Alcohol dehydrogenase</fullName>
        <ecNumber evidence="4">1.1.1.1</ecNumber>
    </submittedName>
</protein>
<gene>
    <name evidence="4" type="ordered locus">Clole_3576</name>
</gene>
<dbReference type="KEGG" id="cle:Clole_3576"/>
<dbReference type="HOGENOM" id="CLU_007207_0_0_9"/>
<reference evidence="4 5" key="1">
    <citation type="journal article" date="2011" name="J. Bacteriol.">
        <title>Complete genome sequence of the cellulose-degrading bacterium Cellulosilyticum lentocellum.</title>
        <authorList>
            <consortium name="US DOE Joint Genome Institute"/>
            <person name="Miller D.A."/>
            <person name="Suen G."/>
            <person name="Bruce D."/>
            <person name="Copeland A."/>
            <person name="Cheng J.F."/>
            <person name="Detter C."/>
            <person name="Goodwin L.A."/>
            <person name="Han C.S."/>
            <person name="Hauser L.J."/>
            <person name="Land M.L."/>
            <person name="Lapidus A."/>
            <person name="Lucas S."/>
            <person name="Meincke L."/>
            <person name="Pitluck S."/>
            <person name="Tapia R."/>
            <person name="Teshima H."/>
            <person name="Woyke T."/>
            <person name="Fox B.G."/>
            <person name="Angert E.R."/>
            <person name="Currie C.R."/>
        </authorList>
    </citation>
    <scope>NUCLEOTIDE SEQUENCE [LARGE SCALE GENOMIC DNA]</scope>
    <source>
        <strain evidence="5">ATCC 49066 / DSM 5427 / NCIMB 11756 / RHM5</strain>
    </source>
</reference>
<dbReference type="GO" id="GO:0017000">
    <property type="term" value="P:antibiotic biosynthetic process"/>
    <property type="evidence" value="ECO:0007669"/>
    <property type="project" value="InterPro"/>
</dbReference>
<organism evidence="4 5">
    <name type="scientific">Cellulosilyticum lentocellum (strain ATCC 49066 / DSM 5427 / NCIMB 11756 / RHM5)</name>
    <name type="common">Clostridium lentocellum</name>
    <dbReference type="NCBI Taxonomy" id="642492"/>
    <lineage>
        <taxon>Bacteria</taxon>
        <taxon>Bacillati</taxon>
        <taxon>Bacillota</taxon>
        <taxon>Clostridia</taxon>
        <taxon>Lachnospirales</taxon>
        <taxon>Cellulosilyticaceae</taxon>
        <taxon>Cellulosilyticum</taxon>
    </lineage>
</organism>
<dbReference type="Pfam" id="PF25137">
    <property type="entry name" value="ADH_Fe_C"/>
    <property type="match status" value="1"/>
</dbReference>
<proteinExistence type="predicted"/>
<dbReference type="GO" id="GO:0004022">
    <property type="term" value="F:alcohol dehydrogenase (NAD+) activity"/>
    <property type="evidence" value="ECO:0007669"/>
    <property type="project" value="UniProtKB-EC"/>
</dbReference>
<evidence type="ECO:0000313" key="4">
    <source>
        <dbReference type="EMBL" id="ADZ85259.1"/>
    </source>
</evidence>
<name>F2JT40_CELLD</name>